<dbReference type="PANTHER" id="PTHR42794:SF2">
    <property type="entry name" value="ABC TRANSPORTER ATP-BINDING PROTEIN"/>
    <property type="match status" value="1"/>
</dbReference>
<dbReference type="Proteomes" id="UP000009881">
    <property type="component" value="Unassembled WGS sequence"/>
</dbReference>
<dbReference type="OrthoDB" id="9810077at2"/>
<dbReference type="AlphaFoldDB" id="K9GZA6"/>
<keyword evidence="2" id="KW-0067">ATP-binding</keyword>
<dbReference type="InterPro" id="IPR003439">
    <property type="entry name" value="ABC_transporter-like_ATP-bd"/>
</dbReference>
<keyword evidence="1" id="KW-0547">Nucleotide-binding</keyword>
<comment type="caution">
    <text evidence="4">The sequence shown here is derived from an EMBL/GenBank/DDBJ whole genome shotgun (WGS) entry which is preliminary data.</text>
</comment>
<dbReference type="PROSITE" id="PS00211">
    <property type="entry name" value="ABC_TRANSPORTER_1"/>
    <property type="match status" value="1"/>
</dbReference>
<dbReference type="EMBL" id="ANHY01000010">
    <property type="protein sequence ID" value="EKV30094.1"/>
    <property type="molecule type" value="Genomic_DNA"/>
</dbReference>
<protein>
    <submittedName>
        <fullName evidence="4">ABC transporter</fullName>
    </submittedName>
</protein>
<dbReference type="PROSITE" id="PS50893">
    <property type="entry name" value="ABC_TRANSPORTER_2"/>
    <property type="match status" value="1"/>
</dbReference>
<feature type="domain" description="ABC transporter" evidence="3">
    <location>
        <begin position="5"/>
        <end position="239"/>
    </location>
</feature>
<dbReference type="GO" id="GO:0005524">
    <property type="term" value="F:ATP binding"/>
    <property type="evidence" value="ECO:0007669"/>
    <property type="project" value="UniProtKB-KW"/>
</dbReference>
<dbReference type="SUPFAM" id="SSF52540">
    <property type="entry name" value="P-loop containing nucleoside triphosphate hydrolases"/>
    <property type="match status" value="1"/>
</dbReference>
<dbReference type="RefSeq" id="WP_009540835.1">
    <property type="nucleotide sequence ID" value="NZ_ANHY01000010.1"/>
</dbReference>
<dbReference type="STRING" id="1238182.C882_0175"/>
<keyword evidence="5" id="KW-1185">Reference proteome</keyword>
<dbReference type="CDD" id="cd03214">
    <property type="entry name" value="ABC_Iron-Siderophores_B12_Hemin"/>
    <property type="match status" value="1"/>
</dbReference>
<evidence type="ECO:0000313" key="5">
    <source>
        <dbReference type="Proteomes" id="UP000009881"/>
    </source>
</evidence>
<gene>
    <name evidence="4" type="ORF">C882_0175</name>
</gene>
<dbReference type="Gene3D" id="3.40.50.300">
    <property type="entry name" value="P-loop containing nucleotide triphosphate hydrolases"/>
    <property type="match status" value="1"/>
</dbReference>
<dbReference type="eggNOG" id="COG1120">
    <property type="taxonomic scope" value="Bacteria"/>
</dbReference>
<dbReference type="GO" id="GO:0016887">
    <property type="term" value="F:ATP hydrolysis activity"/>
    <property type="evidence" value="ECO:0007669"/>
    <property type="project" value="InterPro"/>
</dbReference>
<evidence type="ECO:0000256" key="1">
    <source>
        <dbReference type="ARBA" id="ARBA00022741"/>
    </source>
</evidence>
<dbReference type="SMART" id="SM00382">
    <property type="entry name" value="AAA"/>
    <property type="match status" value="1"/>
</dbReference>
<dbReference type="InterPro" id="IPR003593">
    <property type="entry name" value="AAA+_ATPase"/>
</dbReference>
<reference evidence="4 5" key="1">
    <citation type="journal article" date="2013" name="Genome Announc.">
        <title>Draft Genome Sequence of an Alphaproteobacterium, Caenispirillum salinarum AK4(T), Isolated from a Solar Saltern.</title>
        <authorList>
            <person name="Khatri I."/>
            <person name="Singh A."/>
            <person name="Korpole S."/>
            <person name="Pinnaka A.K."/>
            <person name="Subramanian S."/>
        </authorList>
    </citation>
    <scope>NUCLEOTIDE SEQUENCE [LARGE SCALE GENOMIC DNA]</scope>
    <source>
        <strain evidence="4 5">AK4</strain>
    </source>
</reference>
<dbReference type="Pfam" id="PF00005">
    <property type="entry name" value="ABC_tran"/>
    <property type="match status" value="1"/>
</dbReference>
<accession>K9GZA6</accession>
<dbReference type="PANTHER" id="PTHR42794">
    <property type="entry name" value="HEMIN IMPORT ATP-BINDING PROTEIN HMUV"/>
    <property type="match status" value="1"/>
</dbReference>
<organism evidence="4 5">
    <name type="scientific">Caenispirillum salinarum AK4</name>
    <dbReference type="NCBI Taxonomy" id="1238182"/>
    <lineage>
        <taxon>Bacteria</taxon>
        <taxon>Pseudomonadati</taxon>
        <taxon>Pseudomonadota</taxon>
        <taxon>Alphaproteobacteria</taxon>
        <taxon>Rhodospirillales</taxon>
        <taxon>Novispirillaceae</taxon>
        <taxon>Caenispirillum</taxon>
    </lineage>
</organism>
<evidence type="ECO:0000259" key="3">
    <source>
        <dbReference type="PROSITE" id="PS50893"/>
    </source>
</evidence>
<dbReference type="InterPro" id="IPR017871">
    <property type="entry name" value="ABC_transporter-like_CS"/>
</dbReference>
<evidence type="ECO:0000256" key="2">
    <source>
        <dbReference type="ARBA" id="ARBA00022840"/>
    </source>
</evidence>
<evidence type="ECO:0000313" key="4">
    <source>
        <dbReference type="EMBL" id="EKV30094.1"/>
    </source>
</evidence>
<dbReference type="InterPro" id="IPR027417">
    <property type="entry name" value="P-loop_NTPase"/>
</dbReference>
<sequence length="268" mass="28556">MTEGLHIADIVAGYGRRRVIDGLTLPPVPPGTVVGLIGANGSGKSTLLKTLAGLIGGTGHTRLGDHDLRRLSPALRARLVGYLPQTVMRPSSLAVYEVLLSALRATWPELTRARADQRIEAVLADMAVTDLAMRPLGALSGGQRQMIGLAQVLVRAPRLMLLDEPTSALDLRWQLSVLERVRGEARDRRAIALVAIHDINLALRFCDRVVVLGEGLIAAGPPAEALTPAVLRRAFGVTARIETCSHGRPIVVTDGVAAGAIRDQEDIP</sequence>
<proteinExistence type="predicted"/>
<name>K9GZA6_9PROT</name>